<dbReference type="SUPFAM" id="SSF81606">
    <property type="entry name" value="PP2C-like"/>
    <property type="match status" value="1"/>
</dbReference>
<dbReference type="AlphaFoldDB" id="A0AAN8V6F0"/>
<dbReference type="PANTHER" id="PTHR11635">
    <property type="entry name" value="CAMP-DEPENDENT PROTEIN KINASE REGULATORY CHAIN"/>
    <property type="match status" value="1"/>
</dbReference>
<dbReference type="SUPFAM" id="SSF51206">
    <property type="entry name" value="cAMP-binding domain-like"/>
    <property type="match status" value="1"/>
</dbReference>
<dbReference type="Proteomes" id="UP001370490">
    <property type="component" value="Unassembled WGS sequence"/>
</dbReference>
<dbReference type="CDD" id="cd00038">
    <property type="entry name" value="CAP_ED"/>
    <property type="match status" value="1"/>
</dbReference>
<dbReference type="GO" id="GO:0005952">
    <property type="term" value="C:cAMP-dependent protein kinase complex"/>
    <property type="evidence" value="ECO:0007669"/>
    <property type="project" value="InterPro"/>
</dbReference>
<dbReference type="InterPro" id="IPR000595">
    <property type="entry name" value="cNMP-bd_dom"/>
</dbReference>
<dbReference type="GO" id="GO:0004862">
    <property type="term" value="F:cAMP-dependent protein kinase inhibitor activity"/>
    <property type="evidence" value="ECO:0007669"/>
    <property type="project" value="TreeGrafter"/>
</dbReference>
<dbReference type="GO" id="GO:0034236">
    <property type="term" value="F:protein kinase A catalytic subunit binding"/>
    <property type="evidence" value="ECO:0007669"/>
    <property type="project" value="TreeGrafter"/>
</dbReference>
<evidence type="ECO:0000313" key="2">
    <source>
        <dbReference type="EMBL" id="KAK6929258.1"/>
    </source>
</evidence>
<evidence type="ECO:0000259" key="1">
    <source>
        <dbReference type="PROSITE" id="PS50042"/>
    </source>
</evidence>
<dbReference type="Gene3D" id="3.60.40.10">
    <property type="entry name" value="PPM-type phosphatase domain"/>
    <property type="match status" value="1"/>
</dbReference>
<dbReference type="EMBL" id="JBAMMX010000013">
    <property type="protein sequence ID" value="KAK6929258.1"/>
    <property type="molecule type" value="Genomic_DNA"/>
</dbReference>
<dbReference type="GO" id="GO:0030552">
    <property type="term" value="F:cAMP binding"/>
    <property type="evidence" value="ECO:0007669"/>
    <property type="project" value="TreeGrafter"/>
</dbReference>
<proteinExistence type="predicted"/>
<organism evidence="2 3">
    <name type="scientific">Dillenia turbinata</name>
    <dbReference type="NCBI Taxonomy" id="194707"/>
    <lineage>
        <taxon>Eukaryota</taxon>
        <taxon>Viridiplantae</taxon>
        <taxon>Streptophyta</taxon>
        <taxon>Embryophyta</taxon>
        <taxon>Tracheophyta</taxon>
        <taxon>Spermatophyta</taxon>
        <taxon>Magnoliopsida</taxon>
        <taxon>eudicotyledons</taxon>
        <taxon>Gunneridae</taxon>
        <taxon>Pentapetalae</taxon>
        <taxon>Dilleniales</taxon>
        <taxon>Dilleniaceae</taxon>
        <taxon>Dillenia</taxon>
    </lineage>
</organism>
<dbReference type="InterPro" id="IPR018490">
    <property type="entry name" value="cNMP-bd_dom_sf"/>
</dbReference>
<sequence>MGSSVTERKLHQQVITTVTKKVEENTKKVDGSMGSNVGDYITKRKLHQQVITSVTEEVEENTKSIGMAFTRSIGDSIVESVGVVATPEIVALELTENHPFFVIASDGYETSTDDITVIVVHVNGLTDTHSGSPGALLRAPVPQFVELTAHIERALHNHFLFRKLTDTQCHVLLDCMQRVEVQPGEIVVHRGGEGDCFYVVDSGEFDILASYEEKNREVPRVLRQYTVENFYPLGRFCLARSSLAITLSNDELSSHLGHKQKENPKIFIQCLLLEHPSGLKKHVHFPVAS</sequence>
<dbReference type="PANTHER" id="PTHR11635:SF152">
    <property type="entry name" value="CAMP-DEPENDENT PROTEIN KINASE TYPE I REGULATORY SUBUNIT-RELATED"/>
    <property type="match status" value="1"/>
</dbReference>
<dbReference type="Pfam" id="PF00481">
    <property type="entry name" value="PP2C"/>
    <property type="match status" value="1"/>
</dbReference>
<keyword evidence="3" id="KW-1185">Reference proteome</keyword>
<dbReference type="PROSITE" id="PS50042">
    <property type="entry name" value="CNMP_BINDING_3"/>
    <property type="match status" value="1"/>
</dbReference>
<evidence type="ECO:0000313" key="3">
    <source>
        <dbReference type="Proteomes" id="UP001370490"/>
    </source>
</evidence>
<dbReference type="Gene3D" id="2.60.120.10">
    <property type="entry name" value="Jelly Rolls"/>
    <property type="match status" value="1"/>
</dbReference>
<accession>A0AAN8V6F0</accession>
<dbReference type="InterPro" id="IPR050503">
    <property type="entry name" value="cAMP-dep_PK_reg_su-like"/>
</dbReference>
<reference evidence="2 3" key="1">
    <citation type="submission" date="2023-12" db="EMBL/GenBank/DDBJ databases">
        <title>A high-quality genome assembly for Dillenia turbinata (Dilleniales).</title>
        <authorList>
            <person name="Chanderbali A."/>
        </authorList>
    </citation>
    <scope>NUCLEOTIDE SEQUENCE [LARGE SCALE GENOMIC DNA]</scope>
    <source>
        <strain evidence="2">LSX21</strain>
        <tissue evidence="2">Leaf</tissue>
    </source>
</reference>
<dbReference type="InterPro" id="IPR036457">
    <property type="entry name" value="PPM-type-like_dom_sf"/>
</dbReference>
<comment type="caution">
    <text evidence="2">The sequence shown here is derived from an EMBL/GenBank/DDBJ whole genome shotgun (WGS) entry which is preliminary data.</text>
</comment>
<dbReference type="InterPro" id="IPR014710">
    <property type="entry name" value="RmlC-like_jellyroll"/>
</dbReference>
<gene>
    <name evidence="2" type="ORF">RJ641_005463</name>
</gene>
<dbReference type="GO" id="GO:0005829">
    <property type="term" value="C:cytosol"/>
    <property type="evidence" value="ECO:0007669"/>
    <property type="project" value="TreeGrafter"/>
</dbReference>
<feature type="domain" description="Cyclic nucleotide-binding" evidence="1">
    <location>
        <begin position="160"/>
        <end position="218"/>
    </location>
</feature>
<name>A0AAN8V6F0_9MAGN</name>
<protein>
    <submittedName>
        <fullName evidence="2">PPM-type phosphatase-like domain</fullName>
    </submittedName>
</protein>
<dbReference type="InterPro" id="IPR001932">
    <property type="entry name" value="PPM-type_phosphatase-like_dom"/>
</dbReference>